<evidence type="ECO:0000256" key="7">
    <source>
        <dbReference type="ARBA" id="ARBA00022927"/>
    </source>
</evidence>
<keyword evidence="8" id="KW-1133">Transmembrane helix</keyword>
<feature type="chain" id="PRO_5045131953" evidence="10">
    <location>
        <begin position="22"/>
        <end position="218"/>
    </location>
</feature>
<feature type="signal peptide" evidence="10">
    <location>
        <begin position="1"/>
        <end position="21"/>
    </location>
</feature>
<dbReference type="NCBIfam" id="TIGR01352">
    <property type="entry name" value="tonB_Cterm"/>
    <property type="match status" value="1"/>
</dbReference>
<comment type="similarity">
    <text evidence="2">Belongs to the TonB family.</text>
</comment>
<keyword evidence="4" id="KW-1003">Cell membrane</keyword>
<dbReference type="Proteomes" id="UP000541583">
    <property type="component" value="Unassembled WGS sequence"/>
</dbReference>
<evidence type="ECO:0000256" key="2">
    <source>
        <dbReference type="ARBA" id="ARBA00006555"/>
    </source>
</evidence>
<keyword evidence="5" id="KW-0997">Cell inner membrane</keyword>
<dbReference type="InterPro" id="IPR006260">
    <property type="entry name" value="TonB/TolA_C"/>
</dbReference>
<evidence type="ECO:0000256" key="9">
    <source>
        <dbReference type="ARBA" id="ARBA00023136"/>
    </source>
</evidence>
<protein>
    <submittedName>
        <fullName evidence="12">TonB family protein</fullName>
    </submittedName>
</protein>
<evidence type="ECO:0000256" key="10">
    <source>
        <dbReference type="SAM" id="SignalP"/>
    </source>
</evidence>
<accession>A0ABR6PR57</accession>
<evidence type="ECO:0000256" key="6">
    <source>
        <dbReference type="ARBA" id="ARBA00022692"/>
    </source>
</evidence>
<name>A0ABR6PR57_9SPHI</name>
<proteinExistence type="inferred from homology"/>
<keyword evidence="9" id="KW-0472">Membrane</keyword>
<reference evidence="12 13" key="1">
    <citation type="submission" date="2020-08" db="EMBL/GenBank/DDBJ databases">
        <title>Genomic Encyclopedia of Type Strains, Phase IV (KMG-V): Genome sequencing to study the core and pangenomes of soil and plant-associated prokaryotes.</title>
        <authorList>
            <person name="Whitman W."/>
        </authorList>
    </citation>
    <scope>NUCLEOTIDE SEQUENCE [LARGE SCALE GENOMIC DNA]</scope>
    <source>
        <strain evidence="12 13">ANJLi2</strain>
    </source>
</reference>
<keyword evidence="3" id="KW-0813">Transport</keyword>
<dbReference type="Pfam" id="PF03544">
    <property type="entry name" value="TonB_C"/>
    <property type="match status" value="1"/>
</dbReference>
<sequence>MKPYYFLLAALLIVQASYAHTGLNADTTVKPPVVKQQKGNDVYTSVEVIPEYPGGIQAFGKYITNNLKYPYVARLLGINGRVVVSFVVDQDGKLINVTPLNCIGAGCEAEAVKVVQESKPWKPGIQYGKPVRVQFSVPISFYMDNFKIPLKQLEATDYGFVFDIKGTLYTITEAEYLIGSYFMSDQVQIVEPYYNSDNNEKFKMPEKRGVYLVKMKSR</sequence>
<dbReference type="PANTHER" id="PTHR33446">
    <property type="entry name" value="PROTEIN TONB-RELATED"/>
    <property type="match status" value="1"/>
</dbReference>
<keyword evidence="7" id="KW-0653">Protein transport</keyword>
<dbReference type="EMBL" id="JACHCB010000017">
    <property type="protein sequence ID" value="MBB6112263.1"/>
    <property type="molecule type" value="Genomic_DNA"/>
</dbReference>
<evidence type="ECO:0000256" key="1">
    <source>
        <dbReference type="ARBA" id="ARBA00004383"/>
    </source>
</evidence>
<dbReference type="SUPFAM" id="SSF74653">
    <property type="entry name" value="TolA/TonB C-terminal domain"/>
    <property type="match status" value="1"/>
</dbReference>
<evidence type="ECO:0000313" key="13">
    <source>
        <dbReference type="Proteomes" id="UP000541583"/>
    </source>
</evidence>
<comment type="caution">
    <text evidence="12">The sequence shown here is derived from an EMBL/GenBank/DDBJ whole genome shotgun (WGS) entry which is preliminary data.</text>
</comment>
<keyword evidence="10" id="KW-0732">Signal</keyword>
<dbReference type="RefSeq" id="WP_076377431.1">
    <property type="nucleotide sequence ID" value="NZ_FTMG01000017.1"/>
</dbReference>
<keyword evidence="6" id="KW-0812">Transmembrane</keyword>
<dbReference type="Gene3D" id="3.30.1150.10">
    <property type="match status" value="1"/>
</dbReference>
<evidence type="ECO:0000259" key="11">
    <source>
        <dbReference type="PROSITE" id="PS52015"/>
    </source>
</evidence>
<organism evidence="12 13">
    <name type="scientific">Mucilaginibacter lappiensis</name>
    <dbReference type="NCBI Taxonomy" id="354630"/>
    <lineage>
        <taxon>Bacteria</taxon>
        <taxon>Pseudomonadati</taxon>
        <taxon>Bacteroidota</taxon>
        <taxon>Sphingobacteriia</taxon>
        <taxon>Sphingobacteriales</taxon>
        <taxon>Sphingobacteriaceae</taxon>
        <taxon>Mucilaginibacter</taxon>
    </lineage>
</organism>
<evidence type="ECO:0000256" key="4">
    <source>
        <dbReference type="ARBA" id="ARBA00022475"/>
    </source>
</evidence>
<dbReference type="InterPro" id="IPR051045">
    <property type="entry name" value="TonB-dependent_transducer"/>
</dbReference>
<evidence type="ECO:0000256" key="3">
    <source>
        <dbReference type="ARBA" id="ARBA00022448"/>
    </source>
</evidence>
<evidence type="ECO:0000313" key="12">
    <source>
        <dbReference type="EMBL" id="MBB6112263.1"/>
    </source>
</evidence>
<comment type="subcellular location">
    <subcellularLocation>
        <location evidence="1">Cell inner membrane</location>
        <topology evidence="1">Single-pass membrane protein</topology>
        <orientation evidence="1">Periplasmic side</orientation>
    </subcellularLocation>
</comment>
<feature type="domain" description="TonB C-terminal" evidence="11">
    <location>
        <begin position="54"/>
        <end position="150"/>
    </location>
</feature>
<dbReference type="PROSITE" id="PS52015">
    <property type="entry name" value="TONB_CTD"/>
    <property type="match status" value="1"/>
</dbReference>
<keyword evidence="13" id="KW-1185">Reference proteome</keyword>
<dbReference type="InterPro" id="IPR037682">
    <property type="entry name" value="TonB_C"/>
</dbReference>
<evidence type="ECO:0000256" key="5">
    <source>
        <dbReference type="ARBA" id="ARBA00022519"/>
    </source>
</evidence>
<dbReference type="PANTHER" id="PTHR33446:SF2">
    <property type="entry name" value="PROTEIN TONB"/>
    <property type="match status" value="1"/>
</dbReference>
<evidence type="ECO:0000256" key="8">
    <source>
        <dbReference type="ARBA" id="ARBA00022989"/>
    </source>
</evidence>
<gene>
    <name evidence="12" type="ORF">HDF23_005038</name>
</gene>